<name>A0A2N6PF21_9MICO</name>
<evidence type="ECO:0000313" key="4">
    <source>
        <dbReference type="Proteomes" id="UP000235703"/>
    </source>
</evidence>
<dbReference type="InterPro" id="IPR002881">
    <property type="entry name" value="DUF58"/>
</dbReference>
<sequence length="430" mass="46957">MIVTWRFVVLVALAAIPVMVFPSWGTTGIALAGVVLVAFIDWLATASPATIRLQRTPGRRVRLGHETDSTLTVINAGTRTASLHIRDAWPPSAGAQDNRLRVRLAAGEQHEHVTRLVPTRRGELPADLVTVRVASPLRLCFRQQSVEVPAAIRVLPPFVSRKHLPSKLARLRELDGRTLLMTRGMGTEFDSLREYVRGDDVRSIDWRATARAQHLMVKTWRPERDRRVVIVLDSSRLAARRMGDGTAFDAAMEAAMLLGALASGGGDRVDILVADARVRRHIGPISGSDPLGIMTNDLADVFPELIDADWNEIVTQTLRLSTQRAFVVFLTALDERTIAQDMLPALPVLRARHRLAIASVADPDLGDLAAQVYSPAQVYRAAAAEHDLLAARSLGHALSDAGIHTVHAEPEDLAPQLADLYISLKASGKL</sequence>
<protein>
    <submittedName>
        <fullName evidence="3">DUF58 domain-containing protein</fullName>
    </submittedName>
</protein>
<dbReference type="RefSeq" id="WP_102162863.1">
    <property type="nucleotide sequence ID" value="NZ_PNFZ01000008.1"/>
</dbReference>
<keyword evidence="1" id="KW-0472">Membrane</keyword>
<dbReference type="Pfam" id="PF01882">
    <property type="entry name" value="DUF58"/>
    <property type="match status" value="1"/>
</dbReference>
<gene>
    <name evidence="3" type="ORF">CJ198_12090</name>
</gene>
<feature type="transmembrane region" description="Helical" evidence="1">
    <location>
        <begin position="7"/>
        <end position="24"/>
    </location>
</feature>
<evidence type="ECO:0000313" key="3">
    <source>
        <dbReference type="EMBL" id="PMB97277.1"/>
    </source>
</evidence>
<dbReference type="Proteomes" id="UP000235703">
    <property type="component" value="Unassembled WGS sequence"/>
</dbReference>
<keyword evidence="1" id="KW-1133">Transmembrane helix</keyword>
<dbReference type="PANTHER" id="PTHR33608">
    <property type="entry name" value="BLL2464 PROTEIN"/>
    <property type="match status" value="1"/>
</dbReference>
<dbReference type="PANTHER" id="PTHR33608:SF3">
    <property type="entry name" value="SLR2013 PROTEIN"/>
    <property type="match status" value="1"/>
</dbReference>
<comment type="caution">
    <text evidence="3">The sequence shown here is derived from an EMBL/GenBank/DDBJ whole genome shotgun (WGS) entry which is preliminary data.</text>
</comment>
<keyword evidence="1" id="KW-0812">Transmembrane</keyword>
<evidence type="ECO:0000259" key="2">
    <source>
        <dbReference type="Pfam" id="PF01882"/>
    </source>
</evidence>
<feature type="domain" description="DUF58" evidence="2">
    <location>
        <begin position="192"/>
        <end position="364"/>
    </location>
</feature>
<keyword evidence="4" id="KW-1185">Reference proteome</keyword>
<accession>A0A2N6PF21</accession>
<dbReference type="AlphaFoldDB" id="A0A2N6PF21"/>
<proteinExistence type="predicted"/>
<dbReference type="EMBL" id="PNFZ01000008">
    <property type="protein sequence ID" value="PMB97277.1"/>
    <property type="molecule type" value="Genomic_DNA"/>
</dbReference>
<evidence type="ECO:0000256" key="1">
    <source>
        <dbReference type="SAM" id="Phobius"/>
    </source>
</evidence>
<reference evidence="3 4" key="1">
    <citation type="submission" date="2017-09" db="EMBL/GenBank/DDBJ databases">
        <title>Bacterial strain isolated from the female urinary microbiota.</title>
        <authorList>
            <person name="Thomas-White K."/>
            <person name="Kumar N."/>
            <person name="Forster S."/>
            <person name="Putonti C."/>
            <person name="Lawley T."/>
            <person name="Wolfe A.J."/>
        </authorList>
    </citation>
    <scope>NUCLEOTIDE SEQUENCE [LARGE SCALE GENOMIC DNA]</scope>
    <source>
        <strain evidence="3 4">UMB0680</strain>
    </source>
</reference>
<dbReference type="OrthoDB" id="845740at2"/>
<organism evidence="3 4">
    <name type="scientific">Brevibacterium luteolum</name>
    <dbReference type="NCBI Taxonomy" id="199591"/>
    <lineage>
        <taxon>Bacteria</taxon>
        <taxon>Bacillati</taxon>
        <taxon>Actinomycetota</taxon>
        <taxon>Actinomycetes</taxon>
        <taxon>Micrococcales</taxon>
        <taxon>Brevibacteriaceae</taxon>
        <taxon>Brevibacterium</taxon>
    </lineage>
</organism>